<evidence type="ECO:0000256" key="2">
    <source>
        <dbReference type="ARBA" id="ARBA00023150"/>
    </source>
</evidence>
<dbReference type="Proteomes" id="UP000010797">
    <property type="component" value="Chromosome"/>
</dbReference>
<gene>
    <name evidence="3" type="primary">fdhD</name>
    <name evidence="4" type="ordered locus">Desdi_0832</name>
</gene>
<dbReference type="Pfam" id="PF02634">
    <property type="entry name" value="FdhD-NarQ"/>
    <property type="match status" value="1"/>
</dbReference>
<comment type="caution">
    <text evidence="3">Lacks conserved residue(s) required for the propagation of feature annotation.</text>
</comment>
<dbReference type="RefSeq" id="WP_015261357.1">
    <property type="nucleotide sequence ID" value="NC_019903.1"/>
</dbReference>
<comment type="subcellular location">
    <subcellularLocation>
        <location evidence="3">Cytoplasm</location>
    </subcellularLocation>
</comment>
<dbReference type="GO" id="GO:0006777">
    <property type="term" value="P:Mo-molybdopterin cofactor biosynthetic process"/>
    <property type="evidence" value="ECO:0007669"/>
    <property type="project" value="UniProtKB-UniRule"/>
</dbReference>
<evidence type="ECO:0000256" key="3">
    <source>
        <dbReference type="HAMAP-Rule" id="MF_00187"/>
    </source>
</evidence>
<dbReference type="HOGENOM" id="CLU_056887_4_1_9"/>
<dbReference type="InterPro" id="IPR003786">
    <property type="entry name" value="FdhD"/>
</dbReference>
<dbReference type="NCBIfam" id="TIGR00129">
    <property type="entry name" value="fdhD_narQ"/>
    <property type="match status" value="1"/>
</dbReference>
<dbReference type="EMBL" id="CP003344">
    <property type="protein sequence ID" value="AGA68356.1"/>
    <property type="molecule type" value="Genomic_DNA"/>
</dbReference>
<keyword evidence="2 3" id="KW-0501">Molybdenum cofactor biosynthesis</keyword>
<sequence length="272" mass="29974">MDQGNSNKTQVVKIVGTDQCEAHVHIAVEKALTIYINGKEFATMVCTPSQGKELAVGFLCSEGIINHLDEIKKITFDQRQGLVWVETSSERTLSEDLFLKRYITSCCGKGKSTFYFANDARLAQKVESQLKIPVQKVSEYINLLEEGSELFHLTGGVHGGALASEGKLDYQAVDIGRHNVLDKLYGQAFLEKVNLSQKIIVFSGRISSEIVIKTAKMGCPILVGVSAPTDLALRLAEELGITVIGFARKNCMNVYTHRERVLVAEAETTFEV</sequence>
<organism evidence="4 5">
    <name type="scientific">Desulfitobacterium dichloroeliminans (strain LMG P-21439 / DCA1)</name>
    <dbReference type="NCBI Taxonomy" id="871963"/>
    <lineage>
        <taxon>Bacteria</taxon>
        <taxon>Bacillati</taxon>
        <taxon>Bacillota</taxon>
        <taxon>Clostridia</taxon>
        <taxon>Eubacteriales</taxon>
        <taxon>Desulfitobacteriaceae</taxon>
        <taxon>Desulfitobacterium</taxon>
    </lineage>
</organism>
<dbReference type="GO" id="GO:0005737">
    <property type="term" value="C:cytoplasm"/>
    <property type="evidence" value="ECO:0007669"/>
    <property type="project" value="UniProtKB-SubCell"/>
</dbReference>
<dbReference type="InterPro" id="IPR016193">
    <property type="entry name" value="Cytidine_deaminase-like"/>
</dbReference>
<protein>
    <recommendedName>
        <fullName evidence="3">Sulfur carrier protein FdhD</fullName>
    </recommendedName>
</protein>
<dbReference type="PIRSF" id="PIRSF015626">
    <property type="entry name" value="FdhD"/>
    <property type="match status" value="1"/>
</dbReference>
<dbReference type="OrthoDB" id="9782042at2"/>
<proteinExistence type="inferred from homology"/>
<feature type="active site" description="Cysteine persulfide intermediate" evidence="3">
    <location>
        <position position="107"/>
    </location>
</feature>
<evidence type="ECO:0000313" key="4">
    <source>
        <dbReference type="EMBL" id="AGA68356.1"/>
    </source>
</evidence>
<dbReference type="PANTHER" id="PTHR30592">
    <property type="entry name" value="FORMATE DEHYDROGENASE"/>
    <property type="match status" value="1"/>
</dbReference>
<dbReference type="STRING" id="871963.Desdi_0832"/>
<evidence type="ECO:0000313" key="5">
    <source>
        <dbReference type="Proteomes" id="UP000010797"/>
    </source>
</evidence>
<dbReference type="AlphaFoldDB" id="L0F6R9"/>
<dbReference type="PANTHER" id="PTHR30592:SF1">
    <property type="entry name" value="SULFUR CARRIER PROTEIN FDHD"/>
    <property type="match status" value="1"/>
</dbReference>
<dbReference type="Gene3D" id="3.10.20.10">
    <property type="match status" value="1"/>
</dbReference>
<dbReference type="GO" id="GO:0097163">
    <property type="term" value="F:sulfur carrier activity"/>
    <property type="evidence" value="ECO:0007669"/>
    <property type="project" value="UniProtKB-UniRule"/>
</dbReference>
<keyword evidence="5" id="KW-1185">Reference proteome</keyword>
<reference evidence="5" key="1">
    <citation type="submission" date="2012-02" db="EMBL/GenBank/DDBJ databases">
        <title>Complete sequence of Desulfitobacterium dichloroeliminans LMG P-21439.</title>
        <authorList>
            <person name="Lucas S."/>
            <person name="Han J."/>
            <person name="Lapidus A."/>
            <person name="Cheng J.-F."/>
            <person name="Goodwin L."/>
            <person name="Pitluck S."/>
            <person name="Peters L."/>
            <person name="Ovchinnikova G."/>
            <person name="Teshima H."/>
            <person name="Detter J.C."/>
            <person name="Han C."/>
            <person name="Tapia R."/>
            <person name="Land M."/>
            <person name="Hauser L."/>
            <person name="Kyrpides N."/>
            <person name="Ivanova N."/>
            <person name="Pagani I."/>
            <person name="Kruse T."/>
            <person name="de Vos W.M."/>
            <person name="Boon N."/>
            <person name="Smidt H."/>
            <person name="Woyke T."/>
        </authorList>
    </citation>
    <scope>NUCLEOTIDE SEQUENCE [LARGE SCALE GENOMIC DNA]</scope>
    <source>
        <strain evidence="5">LMG P-21439 / DCA1</strain>
    </source>
</reference>
<dbReference type="Gene3D" id="3.40.140.10">
    <property type="entry name" value="Cytidine Deaminase, domain 2"/>
    <property type="match status" value="1"/>
</dbReference>
<comment type="function">
    <text evidence="3">Required for formate dehydrogenase (FDH) activity. Acts as a sulfur carrier protein that transfers sulfur from IscS to the molybdenum cofactor prior to its insertion into FDH.</text>
</comment>
<name>L0F6R9_DESDL</name>
<accession>L0F6R9</accession>
<comment type="similarity">
    <text evidence="3">Belongs to the FdhD family.</text>
</comment>
<dbReference type="KEGG" id="ddl:Desdi_0832"/>
<evidence type="ECO:0000256" key="1">
    <source>
        <dbReference type="ARBA" id="ARBA00022490"/>
    </source>
</evidence>
<dbReference type="HAMAP" id="MF_00187">
    <property type="entry name" value="FdhD"/>
    <property type="match status" value="1"/>
</dbReference>
<dbReference type="GO" id="GO:0016783">
    <property type="term" value="F:sulfurtransferase activity"/>
    <property type="evidence" value="ECO:0007669"/>
    <property type="project" value="InterPro"/>
</dbReference>
<dbReference type="SUPFAM" id="SSF53927">
    <property type="entry name" value="Cytidine deaminase-like"/>
    <property type="match status" value="1"/>
</dbReference>
<keyword evidence="1 3" id="KW-0963">Cytoplasm</keyword>
<dbReference type="eggNOG" id="COG1526">
    <property type="taxonomic scope" value="Bacteria"/>
</dbReference>